<organism evidence="4 5">
    <name type="scientific">Lasiosphaeria miniovina</name>
    <dbReference type="NCBI Taxonomy" id="1954250"/>
    <lineage>
        <taxon>Eukaryota</taxon>
        <taxon>Fungi</taxon>
        <taxon>Dikarya</taxon>
        <taxon>Ascomycota</taxon>
        <taxon>Pezizomycotina</taxon>
        <taxon>Sordariomycetes</taxon>
        <taxon>Sordariomycetidae</taxon>
        <taxon>Sordariales</taxon>
        <taxon>Lasiosphaeriaceae</taxon>
        <taxon>Lasiosphaeria</taxon>
    </lineage>
</organism>
<sequence>MQLVIVAALLHLLPLVLSLSARPRARSAFIPHVRSTHLDWDAARPDTAFTSPRLDGHSVHEFTTGSTRQQQQQQHPADSATLADHAGTASSGNPKWENLGGSVASYPSACSWGTGRLDIFHMTRERSCQHRSYGGYSSSSSFTGSYSWSSWQTLGGSLDGGVAVSSHTEGSFTIAVKGTDNQCWQRAYTGGGGGGAWGDWQTLGGNISHDVGLVSRGGVVSVSQSTSASLDLFVSAPDGQCWTKTWSYSSSWSTWTALGGYLDSAPRAVSWGRDHMSLYCRSTDGQAWWRRWNGWTWESWTSLGGSVIGTPSAFAYAGYEYVVVRGTDGACWYRSWHAGTWSQWASLGGSLRHEPEVVSYLQWGGGVDVYINHDDGGLYRKSWDNRTDAWSQEWEPMGGKVDSKPGAIAWDNGTRTDAFGQGKDGSCQRLVMSEGRNDTGFTNES</sequence>
<dbReference type="Pfam" id="PF26607">
    <property type="entry name" value="DUF8189"/>
    <property type="match status" value="2"/>
</dbReference>
<dbReference type="Proteomes" id="UP001172101">
    <property type="component" value="Unassembled WGS sequence"/>
</dbReference>
<comment type="caution">
    <text evidence="4">The sequence shown here is derived from an EMBL/GenBank/DDBJ whole genome shotgun (WGS) entry which is preliminary data.</text>
</comment>
<dbReference type="RefSeq" id="XP_060297700.1">
    <property type="nucleotide sequence ID" value="XM_060439614.1"/>
</dbReference>
<dbReference type="GeneID" id="85322884"/>
<dbReference type="AlphaFoldDB" id="A0AA40E2H3"/>
<dbReference type="EMBL" id="JAUIRO010000003">
    <property type="protein sequence ID" value="KAK0721776.1"/>
    <property type="molecule type" value="Genomic_DNA"/>
</dbReference>
<evidence type="ECO:0000259" key="3">
    <source>
        <dbReference type="Pfam" id="PF26607"/>
    </source>
</evidence>
<dbReference type="Gene3D" id="2.120.10.70">
    <property type="entry name" value="Fucose-specific lectin"/>
    <property type="match status" value="2"/>
</dbReference>
<keyword evidence="5" id="KW-1185">Reference proteome</keyword>
<feature type="chain" id="PRO_5041413007" description="PLL-like beta propeller domain-containing protein" evidence="2">
    <location>
        <begin position="19"/>
        <end position="445"/>
    </location>
</feature>
<feature type="signal peptide" evidence="2">
    <location>
        <begin position="1"/>
        <end position="18"/>
    </location>
</feature>
<reference evidence="4" key="1">
    <citation type="submission" date="2023-06" db="EMBL/GenBank/DDBJ databases">
        <title>Genome-scale phylogeny and comparative genomics of the fungal order Sordariales.</title>
        <authorList>
            <consortium name="Lawrence Berkeley National Laboratory"/>
            <person name="Hensen N."/>
            <person name="Bonometti L."/>
            <person name="Westerberg I."/>
            <person name="Brannstrom I.O."/>
            <person name="Guillou S."/>
            <person name="Cros-Aarteil S."/>
            <person name="Calhoun S."/>
            <person name="Haridas S."/>
            <person name="Kuo A."/>
            <person name="Mondo S."/>
            <person name="Pangilinan J."/>
            <person name="Riley R."/>
            <person name="LaButti K."/>
            <person name="Andreopoulos B."/>
            <person name="Lipzen A."/>
            <person name="Chen C."/>
            <person name="Yanf M."/>
            <person name="Daum C."/>
            <person name="Ng V."/>
            <person name="Clum A."/>
            <person name="Steindorff A."/>
            <person name="Ohm R."/>
            <person name="Martin F."/>
            <person name="Silar P."/>
            <person name="Natvig D."/>
            <person name="Lalanne C."/>
            <person name="Gautier V."/>
            <person name="Ament-velasquez S.L."/>
            <person name="Kruys A."/>
            <person name="Hutchinson M.I."/>
            <person name="Powell A.J."/>
            <person name="Barry K."/>
            <person name="Miller A.N."/>
            <person name="Grigoriev I.V."/>
            <person name="Debuchy R."/>
            <person name="Gladieux P."/>
            <person name="Thoren M.H."/>
            <person name="Johannesson H."/>
        </authorList>
    </citation>
    <scope>NUCLEOTIDE SEQUENCE</scope>
    <source>
        <strain evidence="4">SMH2392-1A</strain>
    </source>
</reference>
<protein>
    <recommendedName>
        <fullName evidence="3">PLL-like beta propeller domain-containing protein</fullName>
    </recommendedName>
</protein>
<evidence type="ECO:0000256" key="1">
    <source>
        <dbReference type="SAM" id="MobiDB-lite"/>
    </source>
</evidence>
<accession>A0AA40E2H3</accession>
<evidence type="ECO:0000313" key="5">
    <source>
        <dbReference type="Proteomes" id="UP001172101"/>
    </source>
</evidence>
<dbReference type="SUPFAM" id="SSF89372">
    <property type="entry name" value="Fucose-specific lectin"/>
    <property type="match status" value="2"/>
</dbReference>
<gene>
    <name evidence="4" type="ORF">B0T26DRAFT_673561</name>
</gene>
<feature type="domain" description="PLL-like beta propeller" evidence="3">
    <location>
        <begin position="215"/>
        <end position="427"/>
    </location>
</feature>
<feature type="region of interest" description="Disordered" evidence="1">
    <location>
        <begin position="49"/>
        <end position="97"/>
    </location>
</feature>
<evidence type="ECO:0000256" key="2">
    <source>
        <dbReference type="SAM" id="SignalP"/>
    </source>
</evidence>
<proteinExistence type="predicted"/>
<feature type="domain" description="PLL-like beta propeller" evidence="3">
    <location>
        <begin position="88"/>
        <end position="210"/>
    </location>
</feature>
<evidence type="ECO:0000313" key="4">
    <source>
        <dbReference type="EMBL" id="KAK0721776.1"/>
    </source>
</evidence>
<name>A0AA40E2H3_9PEZI</name>
<dbReference type="InterPro" id="IPR058502">
    <property type="entry name" value="PLL-like_beta-prop"/>
</dbReference>
<keyword evidence="2" id="KW-0732">Signal</keyword>